<gene>
    <name evidence="1" type="ORF">An08g07180</name>
</gene>
<protein>
    <submittedName>
        <fullName evidence="1">Uncharacterized protein</fullName>
    </submittedName>
</protein>
<dbReference type="KEGG" id="ang:An08g07180"/>
<dbReference type="RefSeq" id="XP_059601202.1">
    <property type="nucleotide sequence ID" value="XM_059749172.1"/>
</dbReference>
<dbReference type="GeneID" id="84591735"/>
<dbReference type="VEuPathDB" id="FungiDB:An08g07180"/>
<evidence type="ECO:0000313" key="1">
    <source>
        <dbReference type="RefSeq" id="XP_059601202.1"/>
    </source>
</evidence>
<dbReference type="AlphaFoldDB" id="A0AAJ8BPY1"/>
<reference evidence="1" key="1">
    <citation type="submission" date="2025-02" db="EMBL/GenBank/DDBJ databases">
        <authorList>
            <consortium name="NCBI Genome Project"/>
        </authorList>
    </citation>
    <scope>NUCLEOTIDE SEQUENCE</scope>
</reference>
<organism evidence="1">
    <name type="scientific">Aspergillus niger</name>
    <dbReference type="NCBI Taxonomy" id="5061"/>
    <lineage>
        <taxon>Eukaryota</taxon>
        <taxon>Fungi</taxon>
        <taxon>Dikarya</taxon>
        <taxon>Ascomycota</taxon>
        <taxon>Pezizomycotina</taxon>
        <taxon>Eurotiomycetes</taxon>
        <taxon>Eurotiomycetidae</taxon>
        <taxon>Eurotiales</taxon>
        <taxon>Aspergillaceae</taxon>
        <taxon>Aspergillus</taxon>
        <taxon>Aspergillus subgen. Circumdati</taxon>
    </lineage>
</organism>
<name>A0AAJ8BPY1_ASPNG</name>
<sequence length="150" mass="16274">MQFDGDLGIGIPWVHNPTSDGSPVIAVLDMGRLMGLTTIHLSTGCAVFEKGKGGGRKRERTGKFKKALEIRTLAELIFSPSQDRKAFETLLACGEGGTSSAVTTKTSQVRSAWGLSVDAVHLLSHHHTSRRRYLRGRQTTEVAKLADEQA</sequence>
<reference evidence="1" key="2">
    <citation type="submission" date="2025-08" db="UniProtKB">
        <authorList>
            <consortium name="RefSeq"/>
        </authorList>
    </citation>
    <scope>IDENTIFICATION</scope>
</reference>
<accession>A0AAJ8BPY1</accession>
<proteinExistence type="predicted"/>